<dbReference type="PRINTS" id="PR00081">
    <property type="entry name" value="GDHRDH"/>
</dbReference>
<comment type="similarity">
    <text evidence="1 3">Belongs to the short-chain dehydrogenases/reductases (SDR) family.</text>
</comment>
<feature type="domain" description="Ketoreductase" evidence="4">
    <location>
        <begin position="43"/>
        <end position="235"/>
    </location>
</feature>
<keyword evidence="2" id="KW-0560">Oxidoreductase</keyword>
<organism evidence="5 6">
    <name type="scientific">Aulographum hederae CBS 113979</name>
    <dbReference type="NCBI Taxonomy" id="1176131"/>
    <lineage>
        <taxon>Eukaryota</taxon>
        <taxon>Fungi</taxon>
        <taxon>Dikarya</taxon>
        <taxon>Ascomycota</taxon>
        <taxon>Pezizomycotina</taxon>
        <taxon>Dothideomycetes</taxon>
        <taxon>Pleosporomycetidae</taxon>
        <taxon>Aulographales</taxon>
        <taxon>Aulographaceae</taxon>
    </lineage>
</organism>
<keyword evidence="6" id="KW-1185">Reference proteome</keyword>
<dbReference type="CDD" id="cd05233">
    <property type="entry name" value="SDR_c"/>
    <property type="match status" value="1"/>
</dbReference>
<reference evidence="5" key="1">
    <citation type="journal article" date="2020" name="Stud. Mycol.">
        <title>101 Dothideomycetes genomes: a test case for predicting lifestyles and emergence of pathogens.</title>
        <authorList>
            <person name="Haridas S."/>
            <person name="Albert R."/>
            <person name="Binder M."/>
            <person name="Bloem J."/>
            <person name="Labutti K."/>
            <person name="Salamov A."/>
            <person name="Andreopoulos B."/>
            <person name="Baker S."/>
            <person name="Barry K."/>
            <person name="Bills G."/>
            <person name="Bluhm B."/>
            <person name="Cannon C."/>
            <person name="Castanera R."/>
            <person name="Culley D."/>
            <person name="Daum C."/>
            <person name="Ezra D."/>
            <person name="Gonzalez J."/>
            <person name="Henrissat B."/>
            <person name="Kuo A."/>
            <person name="Liang C."/>
            <person name="Lipzen A."/>
            <person name="Lutzoni F."/>
            <person name="Magnuson J."/>
            <person name="Mondo S."/>
            <person name="Nolan M."/>
            <person name="Ohm R."/>
            <person name="Pangilinan J."/>
            <person name="Park H.-J."/>
            <person name="Ramirez L."/>
            <person name="Alfaro M."/>
            <person name="Sun H."/>
            <person name="Tritt A."/>
            <person name="Yoshinaga Y."/>
            <person name="Zwiers L.-H."/>
            <person name="Turgeon B."/>
            <person name="Goodwin S."/>
            <person name="Spatafora J."/>
            <person name="Crous P."/>
            <person name="Grigoriev I."/>
        </authorList>
    </citation>
    <scope>NUCLEOTIDE SEQUENCE</scope>
    <source>
        <strain evidence="5">CBS 113979</strain>
    </source>
</reference>
<dbReference type="EMBL" id="ML977138">
    <property type="protein sequence ID" value="KAF1991980.1"/>
    <property type="molecule type" value="Genomic_DNA"/>
</dbReference>
<evidence type="ECO:0000256" key="2">
    <source>
        <dbReference type="ARBA" id="ARBA00023002"/>
    </source>
</evidence>
<dbReference type="InterPro" id="IPR002347">
    <property type="entry name" value="SDR_fam"/>
</dbReference>
<dbReference type="SUPFAM" id="SSF51735">
    <property type="entry name" value="NAD(P)-binding Rossmann-fold domains"/>
    <property type="match status" value="1"/>
</dbReference>
<dbReference type="PANTHER" id="PTHR42760:SF37">
    <property type="entry name" value="CLAVALDEHYDE DEHYDROGENASE"/>
    <property type="match status" value="1"/>
</dbReference>
<dbReference type="PANTHER" id="PTHR42760">
    <property type="entry name" value="SHORT-CHAIN DEHYDROGENASES/REDUCTASES FAMILY MEMBER"/>
    <property type="match status" value="1"/>
</dbReference>
<dbReference type="PRINTS" id="PR00080">
    <property type="entry name" value="SDRFAMILY"/>
</dbReference>
<dbReference type="GO" id="GO:0016616">
    <property type="term" value="F:oxidoreductase activity, acting on the CH-OH group of donors, NAD or NADP as acceptor"/>
    <property type="evidence" value="ECO:0007669"/>
    <property type="project" value="UniProtKB-ARBA"/>
</dbReference>
<dbReference type="Gene3D" id="3.40.50.720">
    <property type="entry name" value="NAD(P)-binding Rossmann-like Domain"/>
    <property type="match status" value="1"/>
</dbReference>
<protein>
    <submittedName>
        <fullName evidence="5">NAD(P)-binding protein</fullName>
    </submittedName>
</protein>
<dbReference type="AlphaFoldDB" id="A0A6G1HG30"/>
<dbReference type="InterPro" id="IPR057326">
    <property type="entry name" value="KR_dom"/>
</dbReference>
<gene>
    <name evidence="5" type="ORF">K402DRAFT_459191</name>
</gene>
<dbReference type="OrthoDB" id="1933717at2759"/>
<evidence type="ECO:0000256" key="3">
    <source>
        <dbReference type="RuleBase" id="RU000363"/>
    </source>
</evidence>
<evidence type="ECO:0000259" key="4">
    <source>
        <dbReference type="SMART" id="SM00822"/>
    </source>
</evidence>
<evidence type="ECO:0000256" key="1">
    <source>
        <dbReference type="ARBA" id="ARBA00006484"/>
    </source>
</evidence>
<dbReference type="Pfam" id="PF00106">
    <property type="entry name" value="adh_short"/>
    <property type="match status" value="1"/>
</dbReference>
<dbReference type="SMART" id="SM00822">
    <property type="entry name" value="PKS_KR"/>
    <property type="match status" value="1"/>
</dbReference>
<name>A0A6G1HG30_9PEZI</name>
<accession>A0A6G1HG30</accession>
<evidence type="ECO:0000313" key="6">
    <source>
        <dbReference type="Proteomes" id="UP000800041"/>
    </source>
</evidence>
<dbReference type="InterPro" id="IPR036291">
    <property type="entry name" value="NAD(P)-bd_dom_sf"/>
</dbReference>
<proteinExistence type="inferred from homology"/>
<sequence length="309" mass="33819">MEARKDPKIPQDQAEASGAFFTTHAHHDTYPLISPQNSNHATHTVLITGASKGIGQATAVSYALARAPRLCLVARSSLKATESVIRDAAQKADIPVPEILSLSGVDVTDAAAVDAAAKKFKENWGKEELDILINNAGYLEPLSFLGDSDPETWWKSFEVNVKGTYLVTRAFLPFLLSKKDGGVKTVVNTTSIGGLMLIPSMSAYTTSKLAVQRLTEYLDAEYATQGLVAMAVHPGGVESDMSNQLPEVVKSSAMVDSKELAADSLVWLTRERREWLSGAYVSVQWDMGELEERKEEVKERRLLRNRLVI</sequence>
<dbReference type="Proteomes" id="UP000800041">
    <property type="component" value="Unassembled WGS sequence"/>
</dbReference>
<evidence type="ECO:0000313" key="5">
    <source>
        <dbReference type="EMBL" id="KAF1991980.1"/>
    </source>
</evidence>